<dbReference type="EMBL" id="CP002738">
    <property type="protein sequence ID" value="AEF99475.1"/>
    <property type="molecule type" value="Genomic_DNA"/>
</dbReference>
<dbReference type="HOGENOM" id="CLU_1729253_0_0_6"/>
<reference key="2">
    <citation type="submission" date="2011-05" db="EMBL/GenBank/DDBJ databases">
        <title>Complete genome sequence of the aerobic marine methanotroph Methylomonas methanica MC09.</title>
        <authorList>
            <person name="Boden R."/>
            <person name="Cunliffe M."/>
            <person name="Scanlan J."/>
            <person name="Moussard H."/>
            <person name="Kits K.D."/>
            <person name="Klotz M."/>
            <person name="Jetten M."/>
            <person name="Vuilleumier S."/>
            <person name="Han J."/>
            <person name="Peters L."/>
            <person name="Mikhailova N."/>
            <person name="Teshima H."/>
            <person name="Tapia R."/>
            <person name="Kyrpides N."/>
            <person name="Ivanova N."/>
            <person name="Pagani I."/>
            <person name="Cheng J.-F."/>
            <person name="Goodwin L."/>
            <person name="Han C."/>
            <person name="Hauser L."/>
            <person name="Land M."/>
            <person name="Lapidus A."/>
            <person name="Lucas S."/>
            <person name="Pitluck S."/>
            <person name="Woyke T."/>
            <person name="Stein L.Y."/>
            <person name="Murrell C."/>
        </authorList>
    </citation>
    <scope>NUCLEOTIDE SEQUENCE</scope>
    <source>
        <strain>MC09</strain>
    </source>
</reference>
<gene>
    <name evidence="2" type="ordered locus">Metme_1039</name>
</gene>
<keyword evidence="3" id="KW-1185">Reference proteome</keyword>
<dbReference type="KEGG" id="mmt:Metme_1039"/>
<sequence length="151" mass="17019">MPPKKTKKPPTLIQKALFIGVLFYVLFGRTPNTTYSTTTVTAPKAQPPTKTKALSPAQQSIENAGVIEPVKTMTQIGIGIIENMGKENVRQSKAMQEEIQAAAKAKRPVNWKSLNYQNDMPPEEHPQKWSRMQIGNQYCWLHVKTLKKICQ</sequence>
<feature type="region of interest" description="Disordered" evidence="1">
    <location>
        <begin position="37"/>
        <end position="57"/>
    </location>
</feature>
<name>F9ZV42_METMM</name>
<evidence type="ECO:0000313" key="2">
    <source>
        <dbReference type="EMBL" id="AEF99475.1"/>
    </source>
</evidence>
<organism evidence="2 3">
    <name type="scientific">Methylomonas methanica (strain DSM 25384 / MC09)</name>
    <dbReference type="NCBI Taxonomy" id="857087"/>
    <lineage>
        <taxon>Bacteria</taxon>
        <taxon>Pseudomonadati</taxon>
        <taxon>Pseudomonadota</taxon>
        <taxon>Gammaproteobacteria</taxon>
        <taxon>Methylococcales</taxon>
        <taxon>Methylococcaceae</taxon>
        <taxon>Methylomonas</taxon>
    </lineage>
</organism>
<dbReference type="Proteomes" id="UP000008888">
    <property type="component" value="Chromosome"/>
</dbReference>
<evidence type="ECO:0000313" key="3">
    <source>
        <dbReference type="Proteomes" id="UP000008888"/>
    </source>
</evidence>
<protein>
    <submittedName>
        <fullName evidence="2">Uncharacterized protein</fullName>
    </submittedName>
</protein>
<evidence type="ECO:0000256" key="1">
    <source>
        <dbReference type="SAM" id="MobiDB-lite"/>
    </source>
</evidence>
<dbReference type="AlphaFoldDB" id="F9ZV42"/>
<dbReference type="RefSeq" id="WP_013817741.1">
    <property type="nucleotide sequence ID" value="NC_015572.1"/>
</dbReference>
<proteinExistence type="predicted"/>
<reference evidence="2 3" key="1">
    <citation type="journal article" date="2011" name="J. Bacteriol.">
        <title>Complete Genome Sequence of the Aerobic Marine Methanotroph Methylomonas methanica MC09.</title>
        <authorList>
            <person name="Boden R."/>
            <person name="Cunliffe M."/>
            <person name="Scanlan J."/>
            <person name="Moussard H."/>
            <person name="Kits K.D."/>
            <person name="Klotz M.G."/>
            <person name="Jetten M.S."/>
            <person name="Vuilleumier S."/>
            <person name="Han J."/>
            <person name="Peters L."/>
            <person name="Mikhailova N."/>
            <person name="Teshima H."/>
            <person name="Tapia R."/>
            <person name="Kyrpides N."/>
            <person name="Ivanova N."/>
            <person name="Pagani I."/>
            <person name="Cheng J.F."/>
            <person name="Goodwin L."/>
            <person name="Han C."/>
            <person name="Hauser L."/>
            <person name="Land M.L."/>
            <person name="Lapidus A."/>
            <person name="Lucas S."/>
            <person name="Pitluck S."/>
            <person name="Woyke T."/>
            <person name="Stein L."/>
            <person name="Murrell J.C."/>
        </authorList>
    </citation>
    <scope>NUCLEOTIDE SEQUENCE [LARGE SCALE GENOMIC DNA]</scope>
    <source>
        <strain evidence="2 3">MC09</strain>
    </source>
</reference>
<accession>F9ZV42</accession>
<reference evidence="3" key="3">
    <citation type="submission" date="2011-05" db="EMBL/GenBank/DDBJ databases">
        <title>Complete sequence of Methylomonas methanica MC09.</title>
        <authorList>
            <consortium name="US DOE Joint Genome Institute"/>
            <person name="Lucas S."/>
            <person name="Han J."/>
            <person name="Lapidus A."/>
            <person name="Cheng J.-F."/>
            <person name="Goodwin L."/>
            <person name="Pitluck S."/>
            <person name="Peters L."/>
            <person name="Mikhailova N."/>
            <person name="Teshima H."/>
            <person name="Han C."/>
            <person name="Tapia R."/>
            <person name="Land M."/>
            <person name="Hauser L."/>
            <person name="Kyrpides N."/>
            <person name="Ivanova N."/>
            <person name="Pagani I."/>
            <person name="Stein L."/>
            <person name="Woyke T."/>
        </authorList>
    </citation>
    <scope>NUCLEOTIDE SEQUENCE [LARGE SCALE GENOMIC DNA]</scope>
    <source>
        <strain evidence="3">MC09</strain>
    </source>
</reference>